<dbReference type="Gramene" id="Pp3c1_15780V3.1">
    <property type="protein sequence ID" value="PAC:32969719.CDS.1"/>
    <property type="gene ID" value="Pp3c1_15780"/>
</dbReference>
<dbReference type="PaxDb" id="3218-PP1S63_167V6.1"/>
<sequence length="346" mass="39203">MRSNVWQIGWRVKVMWVLVHTVGVGGLLFLDSNLYRNTVAYSWWAGSYYVLLLVVVIQYCCTAGSSPGYLVDMLSEDAEYEIRAKAAVHGNSRASQSVVEKGCSSYGSFNSSESTRTASRILTENGKGGHPSVSETSPLLMNSANVKRESDGRHSVRAPNSLSLVCNADRCLYCQHWQPLRVKHCHDCDKCVLRFDHHCVSLGTCVGQRNHRKFWWYIFYETVLVMWTIVRYISAFGRNTGSSSLLEKIAVLVLIIGLISTECFLVTLLLFHSFLILTNQTTYETTRRHRIPYLRTLPENVHPFSKGMDANLSSFCCSPSSEYPIYVLPSREELQNMVHPLCCFQL</sequence>
<dbReference type="InterPro" id="IPR001594">
    <property type="entry name" value="Palmitoyltrfase_DHHC"/>
</dbReference>
<dbReference type="EnsemblPlants" id="Pp3c1_15780V3.3">
    <property type="protein sequence ID" value="PAC:32969721.CDS.1"/>
    <property type="gene ID" value="Pp3c1_15780"/>
</dbReference>
<keyword evidence="8" id="KW-0449">Lipoprotein</keyword>
<dbReference type="Gramene" id="Pp3c1_15780V3.2">
    <property type="protein sequence ID" value="PAC:32969720.CDS.1"/>
    <property type="gene ID" value="Pp3c1_15780"/>
</dbReference>
<dbReference type="PANTHER" id="PTHR22883">
    <property type="entry name" value="ZINC FINGER DHHC DOMAIN CONTAINING PROTEIN"/>
    <property type="match status" value="1"/>
</dbReference>
<dbReference type="GO" id="GO:0019706">
    <property type="term" value="F:protein-cysteine S-palmitoyltransferase activity"/>
    <property type="evidence" value="ECO:0000318"/>
    <property type="project" value="GO_Central"/>
</dbReference>
<evidence type="ECO:0000256" key="1">
    <source>
        <dbReference type="ARBA" id="ARBA00004127"/>
    </source>
</evidence>
<evidence type="ECO:0000313" key="12">
    <source>
        <dbReference type="EMBL" id="PNR62293.1"/>
    </source>
</evidence>
<dbReference type="Gramene" id="Pp3c1_15780V3.3">
    <property type="protein sequence ID" value="PAC:32969721.CDS.1"/>
    <property type="gene ID" value="Pp3c1_15780"/>
</dbReference>
<evidence type="ECO:0000256" key="3">
    <source>
        <dbReference type="ARBA" id="ARBA00022679"/>
    </source>
</evidence>
<dbReference type="EnsemblPlants" id="Pp3c1_15780V3.5">
    <property type="protein sequence ID" value="PAC:32969723.CDS.1"/>
    <property type="gene ID" value="Pp3c1_15780"/>
</dbReference>
<dbReference type="InterPro" id="IPR039859">
    <property type="entry name" value="PFA4/ZDH16/20/ERF2-like"/>
</dbReference>
<dbReference type="EMBL" id="ABEU02000001">
    <property type="protein sequence ID" value="PNR62293.1"/>
    <property type="molecule type" value="Genomic_DNA"/>
</dbReference>
<dbReference type="GeneID" id="112280036"/>
<keyword evidence="4 10" id="KW-0812">Transmembrane</keyword>
<dbReference type="Gramene" id="Pp3c1_15780V3.7">
    <property type="protein sequence ID" value="PAC:32969725.CDS.1"/>
    <property type="gene ID" value="Pp3c1_15780"/>
</dbReference>
<protein>
    <recommendedName>
        <fullName evidence="10">S-acyltransferase</fullName>
        <ecNumber evidence="10">2.3.1.225</ecNumber>
    </recommendedName>
    <alternativeName>
        <fullName evidence="10">Palmitoyltransferase</fullName>
    </alternativeName>
</protein>
<dbReference type="AlphaFoldDB" id="A0A2K1L8D6"/>
<comment type="subcellular location">
    <subcellularLocation>
        <location evidence="1">Endomembrane system</location>
        <topology evidence="1">Multi-pass membrane protein</topology>
    </subcellularLocation>
</comment>
<keyword evidence="6 10" id="KW-0472">Membrane</keyword>
<keyword evidence="3 10" id="KW-0808">Transferase</keyword>
<dbReference type="EC" id="2.3.1.225" evidence="10"/>
<dbReference type="RefSeq" id="XP_073390115.1">
    <property type="nucleotide sequence ID" value="XM_073534014.1"/>
</dbReference>
<dbReference type="GO" id="GO:0005794">
    <property type="term" value="C:Golgi apparatus"/>
    <property type="evidence" value="ECO:0000318"/>
    <property type="project" value="GO_Central"/>
</dbReference>
<accession>A0A2K1L8D6</accession>
<dbReference type="RefSeq" id="XP_073390095.1">
    <property type="nucleotide sequence ID" value="XM_073533994.1"/>
</dbReference>
<organism evidence="12">
    <name type="scientific">Physcomitrium patens</name>
    <name type="common">Spreading-leaved earth moss</name>
    <name type="synonym">Physcomitrella patens</name>
    <dbReference type="NCBI Taxonomy" id="3218"/>
    <lineage>
        <taxon>Eukaryota</taxon>
        <taxon>Viridiplantae</taxon>
        <taxon>Streptophyta</taxon>
        <taxon>Embryophyta</taxon>
        <taxon>Bryophyta</taxon>
        <taxon>Bryophytina</taxon>
        <taxon>Bryopsida</taxon>
        <taxon>Funariidae</taxon>
        <taxon>Funariales</taxon>
        <taxon>Funariaceae</taxon>
        <taxon>Physcomitrium</taxon>
    </lineage>
</organism>
<keyword evidence="9 10" id="KW-0012">Acyltransferase</keyword>
<feature type="transmembrane region" description="Helical" evidence="10">
    <location>
        <begin position="249"/>
        <end position="277"/>
    </location>
</feature>
<dbReference type="RefSeq" id="XP_073390121.1">
    <property type="nucleotide sequence ID" value="XM_073534020.1"/>
</dbReference>
<dbReference type="Pfam" id="PF01529">
    <property type="entry name" value="DHHC"/>
    <property type="match status" value="1"/>
</dbReference>
<feature type="domain" description="Palmitoyltransferase DHHC" evidence="11">
    <location>
        <begin position="169"/>
        <end position="287"/>
    </location>
</feature>
<reference evidence="12 14" key="2">
    <citation type="journal article" date="2018" name="Plant J.">
        <title>The Physcomitrella patens chromosome-scale assembly reveals moss genome structure and evolution.</title>
        <authorList>
            <person name="Lang D."/>
            <person name="Ullrich K.K."/>
            <person name="Murat F."/>
            <person name="Fuchs J."/>
            <person name="Jenkins J."/>
            <person name="Haas F.B."/>
            <person name="Piednoel M."/>
            <person name="Gundlach H."/>
            <person name="Van Bel M."/>
            <person name="Meyberg R."/>
            <person name="Vives C."/>
            <person name="Morata J."/>
            <person name="Symeonidi A."/>
            <person name="Hiss M."/>
            <person name="Muchero W."/>
            <person name="Kamisugi Y."/>
            <person name="Saleh O."/>
            <person name="Blanc G."/>
            <person name="Decker E.L."/>
            <person name="van Gessel N."/>
            <person name="Grimwood J."/>
            <person name="Hayes R.D."/>
            <person name="Graham S.W."/>
            <person name="Gunter L.E."/>
            <person name="McDaniel S.F."/>
            <person name="Hoernstein S.N.W."/>
            <person name="Larsson A."/>
            <person name="Li F.W."/>
            <person name="Perroud P.F."/>
            <person name="Phillips J."/>
            <person name="Ranjan P."/>
            <person name="Rokshar D.S."/>
            <person name="Rothfels C.J."/>
            <person name="Schneider L."/>
            <person name="Shu S."/>
            <person name="Stevenson D.W."/>
            <person name="Thummler F."/>
            <person name="Tillich M."/>
            <person name="Villarreal Aguilar J.C."/>
            <person name="Widiez T."/>
            <person name="Wong G.K."/>
            <person name="Wymore A."/>
            <person name="Zhang Y."/>
            <person name="Zimmer A.D."/>
            <person name="Quatrano R.S."/>
            <person name="Mayer K.F.X."/>
            <person name="Goodstein D."/>
            <person name="Casacuberta J.M."/>
            <person name="Vandepoele K."/>
            <person name="Reski R."/>
            <person name="Cuming A.C."/>
            <person name="Tuskan G.A."/>
            <person name="Maumus F."/>
            <person name="Salse J."/>
            <person name="Schmutz J."/>
            <person name="Rensing S.A."/>
        </authorList>
    </citation>
    <scope>NUCLEOTIDE SEQUENCE [LARGE SCALE GENOMIC DNA]</scope>
    <source>
        <strain evidence="13 14">cv. Gransden 2004</strain>
    </source>
</reference>
<comment type="catalytic activity">
    <reaction evidence="10">
        <text>L-cysteinyl-[protein] + hexadecanoyl-CoA = S-hexadecanoyl-L-cysteinyl-[protein] + CoA</text>
        <dbReference type="Rhea" id="RHEA:36683"/>
        <dbReference type="Rhea" id="RHEA-COMP:10131"/>
        <dbReference type="Rhea" id="RHEA-COMP:11032"/>
        <dbReference type="ChEBI" id="CHEBI:29950"/>
        <dbReference type="ChEBI" id="CHEBI:57287"/>
        <dbReference type="ChEBI" id="CHEBI:57379"/>
        <dbReference type="ChEBI" id="CHEBI:74151"/>
        <dbReference type="EC" id="2.3.1.225"/>
    </reaction>
</comment>
<dbReference type="OMA" id="IMFISSY"/>
<dbReference type="RefSeq" id="XP_073390112.1">
    <property type="nucleotide sequence ID" value="XM_073534011.1"/>
</dbReference>
<name>A0A2K1L8D6_PHYPA</name>
<keyword evidence="14" id="KW-1185">Reference proteome</keyword>
<reference evidence="13" key="3">
    <citation type="submission" date="2020-12" db="UniProtKB">
        <authorList>
            <consortium name="EnsemblPlants"/>
        </authorList>
    </citation>
    <scope>IDENTIFICATION</scope>
</reference>
<dbReference type="OrthoDB" id="9909019at2759"/>
<dbReference type="Proteomes" id="UP000006727">
    <property type="component" value="Chromosome 1"/>
</dbReference>
<evidence type="ECO:0000256" key="5">
    <source>
        <dbReference type="ARBA" id="ARBA00022989"/>
    </source>
</evidence>
<evidence type="ECO:0000313" key="13">
    <source>
        <dbReference type="EnsemblPlants" id="PAC:32969719.CDS.1"/>
    </source>
</evidence>
<dbReference type="STRING" id="3218.A0A2K1L8D6"/>
<evidence type="ECO:0000259" key="11">
    <source>
        <dbReference type="Pfam" id="PF01529"/>
    </source>
</evidence>
<evidence type="ECO:0000313" key="14">
    <source>
        <dbReference type="Proteomes" id="UP000006727"/>
    </source>
</evidence>
<dbReference type="RefSeq" id="XP_073390104.1">
    <property type="nucleotide sequence ID" value="XM_073534003.1"/>
</dbReference>
<dbReference type="Gramene" id="Pp3c1_15780V3.5">
    <property type="protein sequence ID" value="PAC:32969723.CDS.1"/>
    <property type="gene ID" value="Pp3c1_15780"/>
</dbReference>
<comment type="similarity">
    <text evidence="2 10">Belongs to the DHHC palmitoyltransferase family.</text>
</comment>
<dbReference type="Gramene" id="Pp3c1_15780V3.6">
    <property type="protein sequence ID" value="PAC:32969724.CDS.1"/>
    <property type="gene ID" value="Pp3c1_15780"/>
</dbReference>
<evidence type="ECO:0000256" key="2">
    <source>
        <dbReference type="ARBA" id="ARBA00008574"/>
    </source>
</evidence>
<dbReference type="EnsemblPlants" id="Pp3c1_15780V3.4">
    <property type="protein sequence ID" value="PAC:32969722.CDS.1"/>
    <property type="gene ID" value="Pp3c1_15780"/>
</dbReference>
<feature type="transmembrane region" description="Helical" evidence="10">
    <location>
        <begin position="214"/>
        <end position="237"/>
    </location>
</feature>
<evidence type="ECO:0000256" key="7">
    <source>
        <dbReference type="ARBA" id="ARBA00023139"/>
    </source>
</evidence>
<reference evidence="12 14" key="1">
    <citation type="journal article" date="2008" name="Science">
        <title>The Physcomitrella genome reveals evolutionary insights into the conquest of land by plants.</title>
        <authorList>
            <person name="Rensing S."/>
            <person name="Lang D."/>
            <person name="Zimmer A."/>
            <person name="Terry A."/>
            <person name="Salamov A."/>
            <person name="Shapiro H."/>
            <person name="Nishiyama T."/>
            <person name="Perroud P.-F."/>
            <person name="Lindquist E."/>
            <person name="Kamisugi Y."/>
            <person name="Tanahashi T."/>
            <person name="Sakakibara K."/>
            <person name="Fujita T."/>
            <person name="Oishi K."/>
            <person name="Shin-I T."/>
            <person name="Kuroki Y."/>
            <person name="Toyoda A."/>
            <person name="Suzuki Y."/>
            <person name="Hashimoto A."/>
            <person name="Yamaguchi K."/>
            <person name="Sugano A."/>
            <person name="Kohara Y."/>
            <person name="Fujiyama A."/>
            <person name="Anterola A."/>
            <person name="Aoki S."/>
            <person name="Ashton N."/>
            <person name="Barbazuk W.B."/>
            <person name="Barker E."/>
            <person name="Bennetzen J."/>
            <person name="Bezanilla M."/>
            <person name="Blankenship R."/>
            <person name="Cho S.H."/>
            <person name="Dutcher S."/>
            <person name="Estelle M."/>
            <person name="Fawcett J.A."/>
            <person name="Gundlach H."/>
            <person name="Hanada K."/>
            <person name="Heyl A."/>
            <person name="Hicks K.A."/>
            <person name="Hugh J."/>
            <person name="Lohr M."/>
            <person name="Mayer K."/>
            <person name="Melkozernov A."/>
            <person name="Murata T."/>
            <person name="Nelson D."/>
            <person name="Pils B."/>
            <person name="Prigge M."/>
            <person name="Reiss B."/>
            <person name="Renner T."/>
            <person name="Rombauts S."/>
            <person name="Rushton P."/>
            <person name="Sanderfoot A."/>
            <person name="Schween G."/>
            <person name="Shiu S.-H."/>
            <person name="Stueber K."/>
            <person name="Theodoulou F.L."/>
            <person name="Tu H."/>
            <person name="Van de Peer Y."/>
            <person name="Verrier P.J."/>
            <person name="Waters E."/>
            <person name="Wood A."/>
            <person name="Yang L."/>
            <person name="Cove D."/>
            <person name="Cuming A."/>
            <person name="Hasebe M."/>
            <person name="Lucas S."/>
            <person name="Mishler D.B."/>
            <person name="Reski R."/>
            <person name="Grigoriev I."/>
            <person name="Quatrano R.S."/>
            <person name="Boore J.L."/>
        </authorList>
    </citation>
    <scope>NUCLEOTIDE SEQUENCE [LARGE SCALE GENOMIC DNA]</scope>
    <source>
        <strain evidence="13 14">cv. Gransden 2004</strain>
    </source>
</reference>
<evidence type="ECO:0000256" key="4">
    <source>
        <dbReference type="ARBA" id="ARBA00022692"/>
    </source>
</evidence>
<dbReference type="EnsemblPlants" id="Pp3c1_15780V3.2">
    <property type="protein sequence ID" value="PAC:32969720.CDS.1"/>
    <property type="gene ID" value="Pp3c1_15780"/>
</dbReference>
<evidence type="ECO:0000256" key="10">
    <source>
        <dbReference type="RuleBase" id="RU079119"/>
    </source>
</evidence>
<feature type="transmembrane region" description="Helical" evidence="10">
    <location>
        <begin position="42"/>
        <end position="61"/>
    </location>
</feature>
<feature type="transmembrane region" description="Helical" evidence="10">
    <location>
        <begin position="12"/>
        <end position="30"/>
    </location>
</feature>
<dbReference type="EnsemblPlants" id="Pp3c1_15780V3.1">
    <property type="protein sequence ID" value="PAC:32969719.CDS.1"/>
    <property type="gene ID" value="Pp3c1_15780"/>
</dbReference>
<evidence type="ECO:0000256" key="9">
    <source>
        <dbReference type="ARBA" id="ARBA00023315"/>
    </source>
</evidence>
<comment type="domain">
    <text evidence="10">The DHHC domain is required for palmitoyltransferase activity.</text>
</comment>
<evidence type="ECO:0000256" key="6">
    <source>
        <dbReference type="ARBA" id="ARBA00023136"/>
    </source>
</evidence>
<keyword evidence="5 10" id="KW-1133">Transmembrane helix</keyword>
<dbReference type="PANTHER" id="PTHR22883:SF301">
    <property type="entry name" value="PALMITOYLTRANSFERASE ZDHHC12"/>
    <property type="match status" value="1"/>
</dbReference>
<keyword evidence="7" id="KW-0564">Palmitate</keyword>
<dbReference type="RefSeq" id="XP_024370730.1">
    <property type="nucleotide sequence ID" value="XM_024514962.2"/>
</dbReference>
<dbReference type="EnsemblPlants" id="Pp3c1_15780V3.7">
    <property type="protein sequence ID" value="PAC:32969725.CDS.1"/>
    <property type="gene ID" value="Pp3c1_15780"/>
</dbReference>
<evidence type="ECO:0000256" key="8">
    <source>
        <dbReference type="ARBA" id="ARBA00023288"/>
    </source>
</evidence>
<dbReference type="GO" id="GO:0006612">
    <property type="term" value="P:protein targeting to membrane"/>
    <property type="evidence" value="ECO:0000318"/>
    <property type="project" value="GO_Central"/>
</dbReference>
<proteinExistence type="inferred from homology"/>
<dbReference type="PROSITE" id="PS50216">
    <property type="entry name" value="DHHC"/>
    <property type="match status" value="1"/>
</dbReference>
<dbReference type="EnsemblPlants" id="Pp3c1_15780V3.6">
    <property type="protein sequence ID" value="PAC:32969724.CDS.1"/>
    <property type="gene ID" value="Pp3c1_15780"/>
</dbReference>
<gene>
    <name evidence="13" type="primary">LOC112280036</name>
    <name evidence="12" type="ORF">PHYPA_000717</name>
</gene>
<dbReference type="Gramene" id="Pp3c1_15780V3.4">
    <property type="protein sequence ID" value="PAC:32969722.CDS.1"/>
    <property type="gene ID" value="Pp3c1_15780"/>
</dbReference>
<dbReference type="GO" id="GO:0005783">
    <property type="term" value="C:endoplasmic reticulum"/>
    <property type="evidence" value="ECO:0000318"/>
    <property type="project" value="GO_Central"/>
</dbReference>